<dbReference type="SUPFAM" id="SSF49785">
    <property type="entry name" value="Galactose-binding domain-like"/>
    <property type="match status" value="1"/>
</dbReference>
<evidence type="ECO:0000313" key="6">
    <source>
        <dbReference type="Proteomes" id="UP000728032"/>
    </source>
</evidence>
<accession>A0A7R9ML22</accession>
<dbReference type="InterPro" id="IPR008979">
    <property type="entry name" value="Galactose-bd-like_sf"/>
</dbReference>
<proteinExistence type="predicted"/>
<protein>
    <recommendedName>
        <fullName evidence="7">Beta-galactosidase</fullName>
    </recommendedName>
</protein>
<dbReference type="PRINTS" id="PR00742">
    <property type="entry name" value="GLHYDRLASE35"/>
</dbReference>
<dbReference type="OrthoDB" id="1657402at2759"/>
<keyword evidence="6" id="KW-1185">Reference proteome</keyword>
<reference evidence="5" key="1">
    <citation type="submission" date="2020-11" db="EMBL/GenBank/DDBJ databases">
        <authorList>
            <person name="Tran Van P."/>
        </authorList>
    </citation>
    <scope>NUCLEOTIDE SEQUENCE</scope>
</reference>
<organism evidence="5">
    <name type="scientific">Oppiella nova</name>
    <dbReference type="NCBI Taxonomy" id="334625"/>
    <lineage>
        <taxon>Eukaryota</taxon>
        <taxon>Metazoa</taxon>
        <taxon>Ecdysozoa</taxon>
        <taxon>Arthropoda</taxon>
        <taxon>Chelicerata</taxon>
        <taxon>Arachnida</taxon>
        <taxon>Acari</taxon>
        <taxon>Acariformes</taxon>
        <taxon>Sarcoptiformes</taxon>
        <taxon>Oribatida</taxon>
        <taxon>Brachypylina</taxon>
        <taxon>Oppioidea</taxon>
        <taxon>Oppiidae</taxon>
        <taxon>Oppiella</taxon>
    </lineage>
</organism>
<dbReference type="InterPro" id="IPR048913">
    <property type="entry name" value="BetaGal_gal-bd"/>
</dbReference>
<dbReference type="AlphaFoldDB" id="A0A7R9ML22"/>
<evidence type="ECO:0000259" key="4">
    <source>
        <dbReference type="Pfam" id="PF21467"/>
    </source>
</evidence>
<gene>
    <name evidence="5" type="ORF">ONB1V03_LOCUS18767</name>
</gene>
<dbReference type="GO" id="GO:0005975">
    <property type="term" value="P:carbohydrate metabolic process"/>
    <property type="evidence" value="ECO:0007669"/>
    <property type="project" value="InterPro"/>
</dbReference>
<evidence type="ECO:0000256" key="2">
    <source>
        <dbReference type="ARBA" id="ARBA00023295"/>
    </source>
</evidence>
<dbReference type="InterPro" id="IPR001944">
    <property type="entry name" value="Glycoside_Hdrlase_35"/>
</dbReference>
<dbReference type="Pfam" id="PF21317">
    <property type="entry name" value="BetaGal_ABD_1"/>
    <property type="match status" value="1"/>
</dbReference>
<keyword evidence="2" id="KW-0326">Glycosidase</keyword>
<keyword evidence="1" id="KW-0378">Hydrolase</keyword>
<dbReference type="GO" id="GO:0004553">
    <property type="term" value="F:hydrolase activity, hydrolyzing O-glycosyl compounds"/>
    <property type="evidence" value="ECO:0007669"/>
    <property type="project" value="InterPro"/>
</dbReference>
<dbReference type="EMBL" id="OC941599">
    <property type="protein sequence ID" value="CAD7662207.1"/>
    <property type="molecule type" value="Genomic_DNA"/>
</dbReference>
<name>A0A7R9ML22_9ACAR</name>
<dbReference type="EMBL" id="CAJPVJ010026774">
    <property type="protein sequence ID" value="CAG2179343.1"/>
    <property type="molecule type" value="Genomic_DNA"/>
</dbReference>
<evidence type="ECO:0000313" key="5">
    <source>
        <dbReference type="EMBL" id="CAD7662207.1"/>
    </source>
</evidence>
<feature type="domain" description="Beta-galactosidase galactose-binding" evidence="4">
    <location>
        <begin position="162"/>
        <end position="209"/>
    </location>
</feature>
<evidence type="ECO:0008006" key="7">
    <source>
        <dbReference type="Google" id="ProtNLM"/>
    </source>
</evidence>
<evidence type="ECO:0000259" key="3">
    <source>
        <dbReference type="Pfam" id="PF21317"/>
    </source>
</evidence>
<dbReference type="InterPro" id="IPR048912">
    <property type="entry name" value="BetaGal1-like_ABD1"/>
</dbReference>
<dbReference type="PANTHER" id="PTHR23421">
    <property type="entry name" value="BETA-GALACTOSIDASE RELATED"/>
    <property type="match status" value="1"/>
</dbReference>
<dbReference type="Gene3D" id="2.60.120.260">
    <property type="entry name" value="Galactose-binding domain-like"/>
    <property type="match status" value="1"/>
</dbReference>
<sequence>MNGDTVVTSYDYDAPLTESVVSLTTGYGKLKVKDYLSLEEVLTLMKPIVVPLIGESYSLTTKRSVLSTTINQDLNDTQFANTTTHTLDIIVENTGRAKIGDGINTARKGLNGDITIDTKLVTNIETFPLEFKEPFVKQLSELKGKPFVEGIKSPAVYQLELLDIKDSPRDTFIRLDGWVKGNAFINGFNIGRYYHIGPQQTLYIPAPLL</sequence>
<evidence type="ECO:0000256" key="1">
    <source>
        <dbReference type="ARBA" id="ARBA00022801"/>
    </source>
</evidence>
<feature type="domain" description="Beta-galactosidase 1-like first all-beta" evidence="3">
    <location>
        <begin position="75"/>
        <end position="130"/>
    </location>
</feature>
<dbReference type="Proteomes" id="UP000728032">
    <property type="component" value="Unassembled WGS sequence"/>
</dbReference>
<dbReference type="Pfam" id="PF21467">
    <property type="entry name" value="BetaGal_gal-bd"/>
    <property type="match status" value="1"/>
</dbReference>